<evidence type="ECO:0000256" key="1">
    <source>
        <dbReference type="ARBA" id="ARBA00004123"/>
    </source>
</evidence>
<evidence type="ECO:0000256" key="8">
    <source>
        <dbReference type="ARBA" id="ARBA00023163"/>
    </source>
</evidence>
<evidence type="ECO:0000256" key="3">
    <source>
        <dbReference type="ARBA" id="ARBA00022723"/>
    </source>
</evidence>
<dbReference type="PRINTS" id="PR00047">
    <property type="entry name" value="STROIDFINGER"/>
</dbReference>
<keyword evidence="8" id="KW-0804">Transcription</keyword>
<reference evidence="13" key="1">
    <citation type="submission" date="2022-11" db="UniProtKB">
        <authorList>
            <consortium name="WormBaseParasite"/>
        </authorList>
    </citation>
    <scope>IDENTIFICATION</scope>
</reference>
<dbReference type="PANTHER" id="PTHR47630">
    <property type="entry name" value="NUCLEAR HORMONE RECEPTOR FAMILY-RELATED-RELATED"/>
    <property type="match status" value="1"/>
</dbReference>
<dbReference type="InterPro" id="IPR035500">
    <property type="entry name" value="NHR-like_dom_sf"/>
</dbReference>
<dbReference type="GO" id="GO:0003700">
    <property type="term" value="F:DNA-binding transcription factor activity"/>
    <property type="evidence" value="ECO:0007669"/>
    <property type="project" value="InterPro"/>
</dbReference>
<keyword evidence="9" id="KW-0675">Receptor</keyword>
<dbReference type="GO" id="GO:0005634">
    <property type="term" value="C:nucleus"/>
    <property type="evidence" value="ECO:0007669"/>
    <property type="project" value="UniProtKB-SubCell"/>
</dbReference>
<dbReference type="Gene3D" id="1.10.565.10">
    <property type="entry name" value="Retinoid X Receptor"/>
    <property type="match status" value="1"/>
</dbReference>
<dbReference type="Proteomes" id="UP000887577">
    <property type="component" value="Unplaced"/>
</dbReference>
<dbReference type="InterPro" id="IPR001628">
    <property type="entry name" value="Znf_hrmn_rcpt"/>
</dbReference>
<keyword evidence="7" id="KW-0238">DNA-binding</keyword>
<dbReference type="PROSITE" id="PS00031">
    <property type="entry name" value="NUCLEAR_REC_DBD_1"/>
    <property type="match status" value="1"/>
</dbReference>
<evidence type="ECO:0000256" key="5">
    <source>
        <dbReference type="ARBA" id="ARBA00022833"/>
    </source>
</evidence>
<name>A0A914YBB3_9BILA</name>
<dbReference type="SUPFAM" id="SSF57716">
    <property type="entry name" value="Glucocorticoid receptor-like (DNA-binding domain)"/>
    <property type="match status" value="1"/>
</dbReference>
<dbReference type="WBParaSite" id="PSU_v2.g16051.t1">
    <property type="protein sequence ID" value="PSU_v2.g16051.t1"/>
    <property type="gene ID" value="PSU_v2.g16051"/>
</dbReference>
<dbReference type="InterPro" id="IPR049636">
    <property type="entry name" value="HNF4-like_DBD"/>
</dbReference>
<dbReference type="InterPro" id="IPR013088">
    <property type="entry name" value="Znf_NHR/GATA"/>
</dbReference>
<keyword evidence="3" id="KW-0479">Metal-binding</keyword>
<dbReference type="GO" id="GO:0008270">
    <property type="term" value="F:zinc ion binding"/>
    <property type="evidence" value="ECO:0007669"/>
    <property type="project" value="UniProtKB-KW"/>
</dbReference>
<proteinExistence type="inferred from homology"/>
<keyword evidence="10" id="KW-0539">Nucleus</keyword>
<keyword evidence="12" id="KW-1185">Reference proteome</keyword>
<evidence type="ECO:0000313" key="12">
    <source>
        <dbReference type="Proteomes" id="UP000887577"/>
    </source>
</evidence>
<dbReference type="PANTHER" id="PTHR47630:SF7">
    <property type="entry name" value="NUCLEAR HORMONE RECEPTOR FAMILY"/>
    <property type="match status" value="1"/>
</dbReference>
<dbReference type="Pfam" id="PF00105">
    <property type="entry name" value="zf-C4"/>
    <property type="match status" value="1"/>
</dbReference>
<evidence type="ECO:0000256" key="7">
    <source>
        <dbReference type="ARBA" id="ARBA00023125"/>
    </source>
</evidence>
<evidence type="ECO:0000256" key="6">
    <source>
        <dbReference type="ARBA" id="ARBA00023015"/>
    </source>
</evidence>
<protein>
    <submittedName>
        <fullName evidence="13">Nuclear receptor domain-containing protein</fullName>
    </submittedName>
</protein>
<dbReference type="SMART" id="SM00399">
    <property type="entry name" value="ZnF_C4"/>
    <property type="match status" value="1"/>
</dbReference>
<dbReference type="SUPFAM" id="SSF48508">
    <property type="entry name" value="Nuclear receptor ligand-binding domain"/>
    <property type="match status" value="1"/>
</dbReference>
<comment type="subcellular location">
    <subcellularLocation>
        <location evidence="1">Nucleus</location>
    </subcellularLocation>
</comment>
<evidence type="ECO:0000256" key="4">
    <source>
        <dbReference type="ARBA" id="ARBA00022771"/>
    </source>
</evidence>
<evidence type="ECO:0000259" key="11">
    <source>
        <dbReference type="PROSITE" id="PS51030"/>
    </source>
</evidence>
<keyword evidence="5" id="KW-0862">Zinc</keyword>
<evidence type="ECO:0000313" key="13">
    <source>
        <dbReference type="WBParaSite" id="PSU_v2.g16051.t1"/>
    </source>
</evidence>
<dbReference type="InterPro" id="IPR052499">
    <property type="entry name" value="C.elegans_NHRs"/>
</dbReference>
<dbReference type="AlphaFoldDB" id="A0A914YBB3"/>
<keyword evidence="6" id="KW-0805">Transcription regulation</keyword>
<feature type="domain" description="Nuclear receptor" evidence="11">
    <location>
        <begin position="7"/>
        <end position="82"/>
    </location>
</feature>
<evidence type="ECO:0000256" key="2">
    <source>
        <dbReference type="ARBA" id="ARBA00005993"/>
    </source>
</evidence>
<evidence type="ECO:0000256" key="9">
    <source>
        <dbReference type="ARBA" id="ARBA00023170"/>
    </source>
</evidence>
<evidence type="ECO:0000256" key="10">
    <source>
        <dbReference type="ARBA" id="ARBA00023242"/>
    </source>
</evidence>
<comment type="similarity">
    <text evidence="2">Belongs to the nuclear hormone receptor family.</text>
</comment>
<dbReference type="GO" id="GO:0000978">
    <property type="term" value="F:RNA polymerase II cis-regulatory region sequence-specific DNA binding"/>
    <property type="evidence" value="ECO:0007669"/>
    <property type="project" value="InterPro"/>
</dbReference>
<keyword evidence="4" id="KW-0863">Zinc-finger</keyword>
<dbReference type="FunFam" id="3.30.50.10:FF:000030">
    <property type="entry name" value="Nuclear Hormone Receptor family"/>
    <property type="match status" value="1"/>
</dbReference>
<organism evidence="12 13">
    <name type="scientific">Panagrolaimus superbus</name>
    <dbReference type="NCBI Taxonomy" id="310955"/>
    <lineage>
        <taxon>Eukaryota</taxon>
        <taxon>Metazoa</taxon>
        <taxon>Ecdysozoa</taxon>
        <taxon>Nematoda</taxon>
        <taxon>Chromadorea</taxon>
        <taxon>Rhabditida</taxon>
        <taxon>Tylenchina</taxon>
        <taxon>Panagrolaimomorpha</taxon>
        <taxon>Panagrolaimoidea</taxon>
        <taxon>Panagrolaimidae</taxon>
        <taxon>Panagrolaimus</taxon>
    </lineage>
</organism>
<dbReference type="Gene3D" id="3.30.50.10">
    <property type="entry name" value="Erythroid Transcription Factor GATA-1, subunit A"/>
    <property type="match status" value="1"/>
</dbReference>
<dbReference type="CDD" id="cd06960">
    <property type="entry name" value="NR_DBD_HNF4A"/>
    <property type="match status" value="1"/>
</dbReference>
<dbReference type="PROSITE" id="PS51030">
    <property type="entry name" value="NUCLEAR_REC_DBD_2"/>
    <property type="match status" value="1"/>
</dbReference>
<sequence length="331" mass="37938">MEVASAATNCFVCDEQRASRHYGSVCCSGCKGFFRRTVRFQRKYECSFDKNCIIRKEFRNCCRACRYDKCIKVGLNPLMVHSDRVTPSTKNSSSSSEPETSGTSIVVKIEANYDDDEVEDDNKALVKEDLKNFNSKHNYCDDDAEDEYAHWHQLAVQASKRLTCINNMALGSAKIIPDFNSADFSSVVKYYVLVERILDDFFETDKNHVFATPSDGVFSLNVPVERAFREPRAFARRSKIDWSCRYFLKSAALNKVWCRIMGHYIDWTSHIPELSKMDSEDQLQLMLARSIPCVWMLVGQRSMMKNAHGISLSGGAYFPTDEEEQKQIDKE</sequence>
<accession>A0A914YBB3</accession>